<dbReference type="Proteomes" id="UP000193431">
    <property type="component" value="Chromosome"/>
</dbReference>
<name>A0A1W6ML60_9FLAO</name>
<evidence type="ECO:0000313" key="1">
    <source>
        <dbReference type="EMBL" id="ARN78246.1"/>
    </source>
</evidence>
<sequence length="296" mass="35468">MIDFIRLFWRDKTDFQRHISSSCNFEEMETVFEFHSGKIRYPYRVSFNSMDASVTEKHGYVKNSIHKSHNDRMGLGAHNYNDFGYDDLCKTIDYIDYRCGGLDQSNLTQLEFGFNIQIPIAAALIIKNNVLMHKLKGPNQVRRFEGSGMYKQFTYNNYIVKIYDKALQYKLPYNLLRFEIKFLKARELRKLGIYKLKDLKNKANLRRLLLKLLERFDELTVIDPFEESDINESDREKLTRYKNPNYWEVDMQRMSSTTRMRHSRDFDSILRRYNLVTLKSRLRESILSKFITLINF</sequence>
<protein>
    <submittedName>
        <fullName evidence="1">Uncharacterized protein</fullName>
    </submittedName>
</protein>
<evidence type="ECO:0000313" key="2">
    <source>
        <dbReference type="Proteomes" id="UP000193431"/>
    </source>
</evidence>
<dbReference type="EMBL" id="CP019344">
    <property type="protein sequence ID" value="ARN78246.1"/>
    <property type="molecule type" value="Genomic_DNA"/>
</dbReference>
<gene>
    <name evidence="1" type="ORF">BST97_09715</name>
</gene>
<keyword evidence="2" id="KW-1185">Reference proteome</keyword>
<organism evidence="1 2">
    <name type="scientific">Nonlabens spongiae</name>
    <dbReference type="NCBI Taxonomy" id="331648"/>
    <lineage>
        <taxon>Bacteria</taxon>
        <taxon>Pseudomonadati</taxon>
        <taxon>Bacteroidota</taxon>
        <taxon>Flavobacteriia</taxon>
        <taxon>Flavobacteriales</taxon>
        <taxon>Flavobacteriaceae</taxon>
        <taxon>Nonlabens</taxon>
    </lineage>
</organism>
<accession>A0A1W6ML60</accession>
<dbReference type="STRING" id="331648.BST97_09715"/>
<dbReference type="AlphaFoldDB" id="A0A1W6ML60"/>
<proteinExistence type="predicted"/>
<reference evidence="1 2" key="1">
    <citation type="submission" date="2016-11" db="EMBL/GenBank/DDBJ databases">
        <title>Trade-off between light-utilization and light-protection in marine flavobacteria.</title>
        <authorList>
            <person name="Kumagai Y."/>
        </authorList>
    </citation>
    <scope>NUCLEOTIDE SEQUENCE [LARGE SCALE GENOMIC DNA]</scope>
    <source>
        <strain evidence="1 2">JCM 13191</strain>
    </source>
</reference>